<feature type="compositionally biased region" description="Basic and acidic residues" evidence="3">
    <location>
        <begin position="7"/>
        <end position="22"/>
    </location>
</feature>
<feature type="region of interest" description="Disordered" evidence="3">
    <location>
        <begin position="1"/>
        <end position="22"/>
    </location>
</feature>
<evidence type="ECO:0000259" key="4">
    <source>
        <dbReference type="SMART" id="SM00984"/>
    </source>
</evidence>
<dbReference type="InterPro" id="IPR028359">
    <property type="entry name" value="UDP_ManNAc/GlcNAc_DH"/>
</dbReference>
<dbReference type="SUPFAM" id="SSF52413">
    <property type="entry name" value="UDP-glucose/GDP-mannose dehydrogenase C-terminal domain"/>
    <property type="match status" value="1"/>
</dbReference>
<name>B5M6M9_KOSOT</name>
<protein>
    <submittedName>
        <fullName evidence="5">UDP-N-acetyl-D-mannosaminuronate dehydrogenase</fullName>
    </submittedName>
</protein>
<dbReference type="AlphaFoldDB" id="B5M6M9"/>
<sequence>MGAGYRKSCENRESEMAATRRESTLRVGVPSCTGVSTTLSWISTLARRYELLPDNEKQQFITATQIWLVILNLIQDLVLKKTRFWIKHLQNDSFSPTPKECSPLAKPSLPTLSVLTGFSPSRLSMFFRTTHNVQPTTKYKGGKNMLKEKILNKEAVVGVIGLGYVGLPLAVEKAKAGFKVIGFDIQQKKVDMVNRGENYIGDVVNEDLEQIVKDGMLRATTDFDELKNCDVVAICVPTPLDKYKQPDLTYVVNSTKEVAKRLHKDMLVVLESTTYPGTTEEVMKPILEETGLKCGEDFYLAFSPERVDPGNIRYKTKNTPKVVGGIGEKSTEVAKLLYESVLDAEVFVVSSPKEAEMTKILENTFRIVNIALINEMAIVANKMGINIWEVVNAASTKPFGFMPFYPGPGVGGHCIPIDPFYLTYIARKYNYHTRLIELAGEINDFMPEYVVDRLMKLLNEQKKCMNGAKIVMLGIAYKGDIDDMRESPALKVLGHLERNLADVTVVDPYVSEFRWNGEIIKTAKLTAELIKEADAVIITTAHKHKVDYKLVVDNAKLIFDTKNILKTLGISGENVEVL</sequence>
<keyword evidence="1" id="KW-0560">Oxidoreductase</keyword>
<dbReference type="GO" id="GO:0016616">
    <property type="term" value="F:oxidoreductase activity, acting on the CH-OH group of donors, NAD or NADP as acceptor"/>
    <property type="evidence" value="ECO:0007669"/>
    <property type="project" value="InterPro"/>
</dbReference>
<dbReference type="EMBL" id="EU980631">
    <property type="protein sequence ID" value="ACH68633.1"/>
    <property type="molecule type" value="Genomic_DNA"/>
</dbReference>
<dbReference type="GO" id="GO:0051287">
    <property type="term" value="F:NAD binding"/>
    <property type="evidence" value="ECO:0007669"/>
    <property type="project" value="InterPro"/>
</dbReference>
<dbReference type="Pfam" id="PF03720">
    <property type="entry name" value="UDPG_MGDP_dh_C"/>
    <property type="match status" value="1"/>
</dbReference>
<gene>
    <name evidence="5" type="primary">wecC</name>
    <name evidence="5" type="ORF">KO_15</name>
</gene>
<dbReference type="PIRSF" id="PIRSF500136">
    <property type="entry name" value="UDP_ManNAc_DH"/>
    <property type="match status" value="1"/>
</dbReference>
<evidence type="ECO:0000256" key="2">
    <source>
        <dbReference type="ARBA" id="ARBA00023027"/>
    </source>
</evidence>
<keyword evidence="2" id="KW-0520">NAD</keyword>
<dbReference type="SUPFAM" id="SSF51735">
    <property type="entry name" value="NAD(P)-binding Rossmann-fold domains"/>
    <property type="match status" value="1"/>
</dbReference>
<dbReference type="GO" id="GO:0000271">
    <property type="term" value="P:polysaccharide biosynthetic process"/>
    <property type="evidence" value="ECO:0007669"/>
    <property type="project" value="InterPro"/>
</dbReference>
<dbReference type="PANTHER" id="PTHR43491:SF1">
    <property type="entry name" value="UDP-N-ACETYL-D-MANNOSAMINE DEHYDROGENASE"/>
    <property type="match status" value="1"/>
</dbReference>
<proteinExistence type="predicted"/>
<organism evidence="5">
    <name type="scientific">Kosmotoga olearia (strain ATCC BAA-1733 / DSM 21960 / TBF 19.5.1)</name>
    <dbReference type="NCBI Taxonomy" id="521045"/>
    <lineage>
        <taxon>Bacteria</taxon>
        <taxon>Thermotogati</taxon>
        <taxon>Thermotogota</taxon>
        <taxon>Thermotogae</taxon>
        <taxon>Kosmotogales</taxon>
        <taxon>Kosmotogaceae</taxon>
        <taxon>Kosmotoga</taxon>
    </lineage>
</organism>
<dbReference type="InterPro" id="IPR001732">
    <property type="entry name" value="UDP-Glc/GDP-Man_DH_N"/>
</dbReference>
<evidence type="ECO:0000256" key="3">
    <source>
        <dbReference type="SAM" id="MobiDB-lite"/>
    </source>
</evidence>
<feature type="domain" description="UDP-glucose/GDP-mannose dehydrogenase C-terminal" evidence="4">
    <location>
        <begin position="471"/>
        <end position="567"/>
    </location>
</feature>
<dbReference type="InterPro" id="IPR017476">
    <property type="entry name" value="UDP-Glc/GDP-Man"/>
</dbReference>
<dbReference type="Pfam" id="PF03721">
    <property type="entry name" value="UDPG_MGDP_dh_N"/>
    <property type="match status" value="1"/>
</dbReference>
<dbReference type="Pfam" id="PF00984">
    <property type="entry name" value="UDPG_MGDP_dh"/>
    <property type="match status" value="1"/>
</dbReference>
<reference evidence="5" key="2">
    <citation type="journal article" date="2009" name="Int. J. Syst. Evol. Microbiol.">
        <title>Kosmotoga olearia gen. nov., sp. nov., a thermophilic, anaerobic heterotroph isolated from an oil production fluid.</title>
        <authorList>
            <person name="Dipippo J.L."/>
            <person name="Nesbo C.L."/>
            <person name="Dahle H."/>
            <person name="Doolittle W.F."/>
            <person name="Birkland N.K."/>
            <person name="Noll K.M."/>
        </authorList>
    </citation>
    <scope>NUCLEOTIDE SEQUENCE</scope>
    <source>
        <strain evidence="5">TBF 19.5.1</strain>
    </source>
</reference>
<evidence type="ECO:0000256" key="1">
    <source>
        <dbReference type="ARBA" id="ARBA00023002"/>
    </source>
</evidence>
<dbReference type="InterPro" id="IPR008927">
    <property type="entry name" value="6-PGluconate_DH-like_C_sf"/>
</dbReference>
<dbReference type="Gene3D" id="3.40.50.720">
    <property type="entry name" value="NAD(P)-binding Rossmann-like Domain"/>
    <property type="match status" value="2"/>
</dbReference>
<dbReference type="SMART" id="SM00984">
    <property type="entry name" value="UDPG_MGDP_dh_C"/>
    <property type="match status" value="1"/>
</dbReference>
<dbReference type="PIRSF" id="PIRSF000124">
    <property type="entry name" value="UDPglc_GDPman_dh"/>
    <property type="match status" value="1"/>
</dbReference>
<dbReference type="InterPro" id="IPR014026">
    <property type="entry name" value="UDP-Glc/GDP-Man_DH_dimer"/>
</dbReference>
<reference evidence="5" key="1">
    <citation type="submission" date="2008-08" db="EMBL/GenBank/DDBJ databases">
        <authorList>
            <person name="DiPippo J.L."/>
            <person name="Nesbo C.L."/>
            <person name="Dahle H."/>
            <person name="Doolittle F.W."/>
            <person name="Birkland N.-K."/>
            <person name="Noll K.M."/>
        </authorList>
    </citation>
    <scope>NUCLEOTIDE SEQUENCE</scope>
    <source>
        <strain evidence="5">TBF 19.5.1</strain>
    </source>
</reference>
<dbReference type="GO" id="GO:0016628">
    <property type="term" value="F:oxidoreductase activity, acting on the CH-CH group of donors, NAD or NADP as acceptor"/>
    <property type="evidence" value="ECO:0007669"/>
    <property type="project" value="InterPro"/>
</dbReference>
<evidence type="ECO:0000313" key="5">
    <source>
        <dbReference type="EMBL" id="ACH68633.1"/>
    </source>
</evidence>
<dbReference type="InterPro" id="IPR014027">
    <property type="entry name" value="UDP-Glc/GDP-Man_DH_C"/>
</dbReference>
<dbReference type="InterPro" id="IPR036220">
    <property type="entry name" value="UDP-Glc/GDP-Man_DH_C_sf"/>
</dbReference>
<dbReference type="NCBIfam" id="TIGR03026">
    <property type="entry name" value="NDP-sugDHase"/>
    <property type="match status" value="1"/>
</dbReference>
<accession>B5M6M9</accession>
<dbReference type="PANTHER" id="PTHR43491">
    <property type="entry name" value="UDP-N-ACETYL-D-MANNOSAMINE DEHYDROGENASE"/>
    <property type="match status" value="1"/>
</dbReference>
<dbReference type="SUPFAM" id="SSF48179">
    <property type="entry name" value="6-phosphogluconate dehydrogenase C-terminal domain-like"/>
    <property type="match status" value="1"/>
</dbReference>
<dbReference type="InterPro" id="IPR036291">
    <property type="entry name" value="NAD(P)-bd_dom_sf"/>
</dbReference>